<keyword evidence="4" id="KW-0808">Transferase</keyword>
<reference evidence="11 12" key="1">
    <citation type="journal article" date="2011" name="Stand. Genomic Sci.">
        <title>Complete genome sequence of the filamentous gliding predatory bacterium Herpetosiphon aurantiacus type strain (114-95(T)).</title>
        <authorList>
            <person name="Kiss H."/>
            <person name="Nett M."/>
            <person name="Domin N."/>
            <person name="Martin K."/>
            <person name="Maresca J.A."/>
            <person name="Copeland A."/>
            <person name="Lapidus A."/>
            <person name="Lucas S."/>
            <person name="Berry K.W."/>
            <person name="Glavina Del Rio T."/>
            <person name="Dalin E."/>
            <person name="Tice H."/>
            <person name="Pitluck S."/>
            <person name="Richardson P."/>
            <person name="Bruce D."/>
            <person name="Goodwin L."/>
            <person name="Han C."/>
            <person name="Detter J.C."/>
            <person name="Schmutz J."/>
            <person name="Brettin T."/>
            <person name="Land M."/>
            <person name="Hauser L."/>
            <person name="Kyrpides N.C."/>
            <person name="Ivanova N."/>
            <person name="Goker M."/>
            <person name="Woyke T."/>
            <person name="Klenk H.P."/>
            <person name="Bryant D.A."/>
        </authorList>
    </citation>
    <scope>NUCLEOTIDE SEQUENCE [LARGE SCALE GENOMIC DNA]</scope>
    <source>
        <strain evidence="12">ATCC 23779 / DSM 785 / 114-95</strain>
    </source>
</reference>
<comment type="catalytic activity">
    <reaction evidence="9">
        <text>adenosine + phosphate = alpha-D-ribose 1-phosphate + adenine</text>
        <dbReference type="Rhea" id="RHEA:27642"/>
        <dbReference type="ChEBI" id="CHEBI:16335"/>
        <dbReference type="ChEBI" id="CHEBI:16708"/>
        <dbReference type="ChEBI" id="CHEBI:43474"/>
        <dbReference type="ChEBI" id="CHEBI:57720"/>
        <dbReference type="EC" id="2.4.2.1"/>
    </reaction>
    <physiologicalReaction direction="left-to-right" evidence="9">
        <dbReference type="Rhea" id="RHEA:27643"/>
    </physiologicalReaction>
</comment>
<dbReference type="PANTHER" id="PTHR30616:SF2">
    <property type="entry name" value="PURINE NUCLEOSIDE PHOSPHORYLASE LACC1"/>
    <property type="match status" value="1"/>
</dbReference>
<comment type="catalytic activity">
    <reaction evidence="1">
        <text>inosine + phosphate = alpha-D-ribose 1-phosphate + hypoxanthine</text>
        <dbReference type="Rhea" id="RHEA:27646"/>
        <dbReference type="ChEBI" id="CHEBI:17368"/>
        <dbReference type="ChEBI" id="CHEBI:17596"/>
        <dbReference type="ChEBI" id="CHEBI:43474"/>
        <dbReference type="ChEBI" id="CHEBI:57720"/>
        <dbReference type="EC" id="2.4.2.1"/>
    </reaction>
    <physiologicalReaction direction="left-to-right" evidence="1">
        <dbReference type="Rhea" id="RHEA:27647"/>
    </physiologicalReaction>
</comment>
<gene>
    <name evidence="11" type="ordered locus">Haur_3725</name>
</gene>
<accession>A9B778</accession>
<dbReference type="GO" id="GO:0017061">
    <property type="term" value="F:S-methyl-5-thioadenosine phosphorylase activity"/>
    <property type="evidence" value="ECO:0007669"/>
    <property type="project" value="UniProtKB-EC"/>
</dbReference>
<dbReference type="eggNOG" id="COG1496">
    <property type="taxonomic scope" value="Bacteria"/>
</dbReference>
<evidence type="ECO:0000256" key="1">
    <source>
        <dbReference type="ARBA" id="ARBA00000553"/>
    </source>
</evidence>
<evidence type="ECO:0000256" key="5">
    <source>
        <dbReference type="ARBA" id="ARBA00022723"/>
    </source>
</evidence>
<dbReference type="InParanoid" id="A9B778"/>
<dbReference type="InterPro" id="IPR038371">
    <property type="entry name" value="Cu_polyphenol_OxRdtase_sf"/>
</dbReference>
<dbReference type="SUPFAM" id="SSF64438">
    <property type="entry name" value="CNF1/YfiH-like putative cysteine hydrolases"/>
    <property type="match status" value="1"/>
</dbReference>
<evidence type="ECO:0008006" key="13">
    <source>
        <dbReference type="Google" id="ProtNLM"/>
    </source>
</evidence>
<comment type="catalytic activity">
    <reaction evidence="10">
        <text>S-methyl-5'-thioadenosine + phosphate = 5-(methylsulfanyl)-alpha-D-ribose 1-phosphate + adenine</text>
        <dbReference type="Rhea" id="RHEA:11852"/>
        <dbReference type="ChEBI" id="CHEBI:16708"/>
        <dbReference type="ChEBI" id="CHEBI:17509"/>
        <dbReference type="ChEBI" id="CHEBI:43474"/>
        <dbReference type="ChEBI" id="CHEBI:58533"/>
        <dbReference type="EC" id="2.4.2.28"/>
    </reaction>
    <physiologicalReaction direction="left-to-right" evidence="10">
        <dbReference type="Rhea" id="RHEA:11853"/>
    </physiologicalReaction>
</comment>
<keyword evidence="7" id="KW-0862">Zinc</keyword>
<evidence type="ECO:0000256" key="3">
    <source>
        <dbReference type="ARBA" id="ARBA00007353"/>
    </source>
</evidence>
<evidence type="ECO:0000313" key="12">
    <source>
        <dbReference type="Proteomes" id="UP000000787"/>
    </source>
</evidence>
<keyword evidence="6" id="KW-0378">Hydrolase</keyword>
<comment type="catalytic activity">
    <reaction evidence="8">
        <text>adenosine + H2O + H(+) = inosine + NH4(+)</text>
        <dbReference type="Rhea" id="RHEA:24408"/>
        <dbReference type="ChEBI" id="CHEBI:15377"/>
        <dbReference type="ChEBI" id="CHEBI:15378"/>
        <dbReference type="ChEBI" id="CHEBI:16335"/>
        <dbReference type="ChEBI" id="CHEBI:17596"/>
        <dbReference type="ChEBI" id="CHEBI:28938"/>
        <dbReference type="EC" id="3.5.4.4"/>
    </reaction>
    <physiologicalReaction direction="left-to-right" evidence="8">
        <dbReference type="Rhea" id="RHEA:24409"/>
    </physiologicalReaction>
</comment>
<dbReference type="KEGG" id="hau:Haur_3725"/>
<organism evidence="11 12">
    <name type="scientific">Herpetosiphon aurantiacus (strain ATCC 23779 / DSM 785 / 114-95)</name>
    <dbReference type="NCBI Taxonomy" id="316274"/>
    <lineage>
        <taxon>Bacteria</taxon>
        <taxon>Bacillati</taxon>
        <taxon>Chloroflexota</taxon>
        <taxon>Chloroflexia</taxon>
        <taxon>Herpetosiphonales</taxon>
        <taxon>Herpetosiphonaceae</taxon>
        <taxon>Herpetosiphon</taxon>
    </lineage>
</organism>
<dbReference type="CDD" id="cd16833">
    <property type="entry name" value="YfiH"/>
    <property type="match status" value="1"/>
</dbReference>
<evidence type="ECO:0000256" key="2">
    <source>
        <dbReference type="ARBA" id="ARBA00003215"/>
    </source>
</evidence>
<evidence type="ECO:0000256" key="10">
    <source>
        <dbReference type="ARBA" id="ARBA00049893"/>
    </source>
</evidence>
<keyword evidence="12" id="KW-1185">Reference proteome</keyword>
<protein>
    <recommendedName>
        <fullName evidence="13">Purine nucleoside phosphorylase</fullName>
    </recommendedName>
</protein>
<dbReference type="STRING" id="316274.Haur_3725"/>
<sequence length="295" mass="31042">MLNVPSVASSSLDPEVASPIVRVSGLVGLPFLQHGFSTRTCGNLATRYGPPAEVGAARRTFARVAGIDAGRVAHFALTHSSRVGLVSDPDSMPIDSTPHRISVRGLLADASPRDLSFINAQGIPNQQGVDSLITTTRNLALFMVVGDAAPVIITTRQGKAVALVNVGLVGTVNNVLENTIEALCHLVACQPSDLVVGIGPTVGPCCYALAQSLTWAQVVSPAFFQRHGPNAPGIIIRDEQYFFDLPRMIGHILEQTGVQTSNIHSIDLCTACPDTAFFGHYAGVAGRFGALVALR</sequence>
<dbReference type="AlphaFoldDB" id="A9B778"/>
<keyword evidence="5" id="KW-0479">Metal-binding</keyword>
<dbReference type="InterPro" id="IPR011324">
    <property type="entry name" value="Cytotoxic_necrot_fac-like_cat"/>
</dbReference>
<dbReference type="Proteomes" id="UP000000787">
    <property type="component" value="Chromosome"/>
</dbReference>
<dbReference type="HOGENOM" id="CLU_065784_0_0_0"/>
<evidence type="ECO:0000256" key="9">
    <source>
        <dbReference type="ARBA" id="ARBA00048968"/>
    </source>
</evidence>
<comment type="similarity">
    <text evidence="3">Belongs to the purine nucleoside phosphorylase YfiH/LACC1 family.</text>
</comment>
<dbReference type="InterPro" id="IPR003730">
    <property type="entry name" value="Cu_polyphenol_OxRdtase"/>
</dbReference>
<dbReference type="Pfam" id="PF02578">
    <property type="entry name" value="Cu-oxidase_4"/>
    <property type="match status" value="1"/>
</dbReference>
<evidence type="ECO:0000256" key="6">
    <source>
        <dbReference type="ARBA" id="ARBA00022801"/>
    </source>
</evidence>
<dbReference type="Gene3D" id="3.60.140.10">
    <property type="entry name" value="CNF1/YfiH-like putative cysteine hydrolases"/>
    <property type="match status" value="1"/>
</dbReference>
<comment type="function">
    <text evidence="2">Purine nucleoside enzyme that catalyzes the phosphorolysis of adenosine and inosine nucleosides, yielding D-ribose 1-phosphate and the respective free bases, adenine and hypoxanthine. Also catalyzes the phosphorolysis of S-methyl-5'-thioadenosine into adenine and S-methyl-5-thio-alpha-D-ribose 1-phosphate. Also has adenosine deaminase activity.</text>
</comment>
<dbReference type="GO" id="GO:0016787">
    <property type="term" value="F:hydrolase activity"/>
    <property type="evidence" value="ECO:0007669"/>
    <property type="project" value="UniProtKB-KW"/>
</dbReference>
<dbReference type="PANTHER" id="PTHR30616">
    <property type="entry name" value="UNCHARACTERIZED PROTEIN YFIH"/>
    <property type="match status" value="1"/>
</dbReference>
<evidence type="ECO:0000256" key="4">
    <source>
        <dbReference type="ARBA" id="ARBA00022679"/>
    </source>
</evidence>
<evidence type="ECO:0000256" key="8">
    <source>
        <dbReference type="ARBA" id="ARBA00047989"/>
    </source>
</evidence>
<evidence type="ECO:0000256" key="7">
    <source>
        <dbReference type="ARBA" id="ARBA00022833"/>
    </source>
</evidence>
<dbReference type="BioCyc" id="HAUR316274:GHYA-3767-MONOMER"/>
<dbReference type="GO" id="GO:0005507">
    <property type="term" value="F:copper ion binding"/>
    <property type="evidence" value="ECO:0007669"/>
    <property type="project" value="TreeGrafter"/>
</dbReference>
<name>A9B778_HERA2</name>
<proteinExistence type="inferred from homology"/>
<dbReference type="EMBL" id="CP000875">
    <property type="protein sequence ID" value="ABX06361.1"/>
    <property type="molecule type" value="Genomic_DNA"/>
</dbReference>
<evidence type="ECO:0000313" key="11">
    <source>
        <dbReference type="EMBL" id="ABX06361.1"/>
    </source>
</evidence>